<organism evidence="2 3">
    <name type="scientific">Brassica napus</name>
    <name type="common">Rape</name>
    <dbReference type="NCBI Taxonomy" id="3708"/>
    <lineage>
        <taxon>Eukaryota</taxon>
        <taxon>Viridiplantae</taxon>
        <taxon>Streptophyta</taxon>
        <taxon>Embryophyta</taxon>
        <taxon>Tracheophyta</taxon>
        <taxon>Spermatophyta</taxon>
        <taxon>Magnoliopsida</taxon>
        <taxon>eudicotyledons</taxon>
        <taxon>Gunneridae</taxon>
        <taxon>Pentapetalae</taxon>
        <taxon>rosids</taxon>
        <taxon>malvids</taxon>
        <taxon>Brassicales</taxon>
        <taxon>Brassicaceae</taxon>
        <taxon>Brassiceae</taxon>
        <taxon>Brassica</taxon>
    </lineage>
</organism>
<name>A0ABQ8DAP2_BRANA</name>
<proteinExistence type="predicted"/>
<evidence type="ECO:0000313" key="3">
    <source>
        <dbReference type="Proteomes" id="UP000824890"/>
    </source>
</evidence>
<feature type="region of interest" description="Disordered" evidence="1">
    <location>
        <begin position="303"/>
        <end position="328"/>
    </location>
</feature>
<accession>A0ABQ8DAP2</accession>
<comment type="caution">
    <text evidence="2">The sequence shown here is derived from an EMBL/GenBank/DDBJ whole genome shotgun (WGS) entry which is preliminary data.</text>
</comment>
<reference evidence="2 3" key="1">
    <citation type="submission" date="2021-05" db="EMBL/GenBank/DDBJ databases">
        <title>Genome Assembly of Synthetic Allotetraploid Brassica napus Reveals Homoeologous Exchanges between Subgenomes.</title>
        <authorList>
            <person name="Davis J.T."/>
        </authorList>
    </citation>
    <scope>NUCLEOTIDE SEQUENCE [LARGE SCALE GENOMIC DNA]</scope>
    <source>
        <strain evidence="3">cv. Da-Ae</strain>
        <tissue evidence="2">Seedling</tissue>
    </source>
</reference>
<feature type="compositionally biased region" description="Basic and acidic residues" evidence="1">
    <location>
        <begin position="307"/>
        <end position="316"/>
    </location>
</feature>
<dbReference type="Proteomes" id="UP000824890">
    <property type="component" value="Unassembled WGS sequence"/>
</dbReference>
<sequence>MKSFSSTYCIKRRMLSLHRLFYSGHRCGLGSLWAYKFLFANWLSERLRRLGKTSDESIFSLIVECNLQTNKTWKFCFVVVFPWLVRHGDFFLKELRVLWNKKRNLKPPWTWKRLETSCASINLIWMLVTPLLQRDKIQHYLTVRRKVDCLCEGMEWKAMELDDYQCQLEELCMRLQQIMLSPGAGVYGMGSDPNTRSFKTEKKIDKVSESVYPAKELGNIVLLLFYYHVQLKNRRSSPPPLSPPSSSMFVSLSSNPCSCLSISYHCYFFNSQFDETSLGFTEETYGPEATSYLLGRVSTVPLQLAPPDHEHRDKSSRSYLEPRQGREGFSTQVEECGKDSTITLSQSKFHGIRKRHQPSIKTDRPTTSYKAYVSVTNSSMIARKELSIELKSIPETSRGLDWSRSNTCKGGLRCISPYLGSQKRWSVTVELESELESCRRRRRIAGEDMQ</sequence>
<gene>
    <name evidence="2" type="ORF">HID58_018318</name>
</gene>
<keyword evidence="3" id="KW-1185">Reference proteome</keyword>
<evidence type="ECO:0000256" key="1">
    <source>
        <dbReference type="SAM" id="MobiDB-lite"/>
    </source>
</evidence>
<evidence type="ECO:0000313" key="2">
    <source>
        <dbReference type="EMBL" id="KAH0926062.1"/>
    </source>
</evidence>
<dbReference type="EMBL" id="JAGKQM010000005">
    <property type="protein sequence ID" value="KAH0926062.1"/>
    <property type="molecule type" value="Genomic_DNA"/>
</dbReference>
<protein>
    <submittedName>
        <fullName evidence="2">Uncharacterized protein</fullName>
    </submittedName>
</protein>